<evidence type="ECO:0000256" key="1">
    <source>
        <dbReference type="ARBA" id="ARBA00023002"/>
    </source>
</evidence>
<dbReference type="OrthoDB" id="2735536at2759"/>
<reference evidence="4" key="2">
    <citation type="journal article" date="2020" name="Nat. Commun.">
        <title>Large-scale genome sequencing of mycorrhizal fungi provides insights into the early evolution of symbiotic traits.</title>
        <authorList>
            <person name="Miyauchi S."/>
            <person name="Kiss E."/>
            <person name="Kuo A."/>
            <person name="Drula E."/>
            <person name="Kohler A."/>
            <person name="Sanchez-Garcia M."/>
            <person name="Morin E."/>
            <person name="Andreopoulos B."/>
            <person name="Barry K.W."/>
            <person name="Bonito G."/>
            <person name="Buee M."/>
            <person name="Carver A."/>
            <person name="Chen C."/>
            <person name="Cichocki N."/>
            <person name="Clum A."/>
            <person name="Culley D."/>
            <person name="Crous P.W."/>
            <person name="Fauchery L."/>
            <person name="Girlanda M."/>
            <person name="Hayes R.D."/>
            <person name="Keri Z."/>
            <person name="LaButti K."/>
            <person name="Lipzen A."/>
            <person name="Lombard V."/>
            <person name="Magnuson J."/>
            <person name="Maillard F."/>
            <person name="Murat C."/>
            <person name="Nolan M."/>
            <person name="Ohm R.A."/>
            <person name="Pangilinan J."/>
            <person name="Pereira M.F."/>
            <person name="Perotto S."/>
            <person name="Peter M."/>
            <person name="Pfister S."/>
            <person name="Riley R."/>
            <person name="Sitrit Y."/>
            <person name="Stielow J.B."/>
            <person name="Szollosi G."/>
            <person name="Zifcakova L."/>
            <person name="Stursova M."/>
            <person name="Spatafora J.W."/>
            <person name="Tedersoo L."/>
            <person name="Vaario L.M."/>
            <person name="Yamada A."/>
            <person name="Yan M."/>
            <person name="Wang P."/>
            <person name="Xu J."/>
            <person name="Bruns T."/>
            <person name="Baldrian P."/>
            <person name="Vilgalys R."/>
            <person name="Dunand C."/>
            <person name="Henrissat B."/>
            <person name="Grigoriev I.V."/>
            <person name="Hibbett D."/>
            <person name="Nagy L.G."/>
            <person name="Martin F.M."/>
        </authorList>
    </citation>
    <scope>NUCLEOTIDE SEQUENCE</scope>
    <source>
        <strain evidence="4">Prilba</strain>
    </source>
</reference>
<dbReference type="InterPro" id="IPR001509">
    <property type="entry name" value="Epimerase_deHydtase"/>
</dbReference>
<proteinExistence type="inferred from homology"/>
<feature type="domain" description="Cyclic nucleotide-binding" evidence="3">
    <location>
        <begin position="163"/>
        <end position="235"/>
    </location>
</feature>
<dbReference type="PANTHER" id="PTHR10366">
    <property type="entry name" value="NAD DEPENDENT EPIMERASE/DEHYDRATASE"/>
    <property type="match status" value="1"/>
</dbReference>
<dbReference type="Proteomes" id="UP000759537">
    <property type="component" value="Unassembled WGS sequence"/>
</dbReference>
<dbReference type="Gene3D" id="3.40.50.720">
    <property type="entry name" value="NAD(P)-binding Rossmann-like Domain"/>
    <property type="match status" value="1"/>
</dbReference>
<evidence type="ECO:0000313" key="5">
    <source>
        <dbReference type="Proteomes" id="UP000759537"/>
    </source>
</evidence>
<keyword evidence="5" id="KW-1185">Reference proteome</keyword>
<evidence type="ECO:0000313" key="4">
    <source>
        <dbReference type="EMBL" id="KAF8476668.1"/>
    </source>
</evidence>
<reference evidence="4" key="1">
    <citation type="submission" date="2019-10" db="EMBL/GenBank/DDBJ databases">
        <authorList>
            <consortium name="DOE Joint Genome Institute"/>
            <person name="Kuo A."/>
            <person name="Miyauchi S."/>
            <person name="Kiss E."/>
            <person name="Drula E."/>
            <person name="Kohler A."/>
            <person name="Sanchez-Garcia M."/>
            <person name="Andreopoulos B."/>
            <person name="Barry K.W."/>
            <person name="Bonito G."/>
            <person name="Buee M."/>
            <person name="Carver A."/>
            <person name="Chen C."/>
            <person name="Cichocki N."/>
            <person name="Clum A."/>
            <person name="Culley D."/>
            <person name="Crous P.W."/>
            <person name="Fauchery L."/>
            <person name="Girlanda M."/>
            <person name="Hayes R."/>
            <person name="Keri Z."/>
            <person name="LaButti K."/>
            <person name="Lipzen A."/>
            <person name="Lombard V."/>
            <person name="Magnuson J."/>
            <person name="Maillard F."/>
            <person name="Morin E."/>
            <person name="Murat C."/>
            <person name="Nolan M."/>
            <person name="Ohm R."/>
            <person name="Pangilinan J."/>
            <person name="Pereira M."/>
            <person name="Perotto S."/>
            <person name="Peter M."/>
            <person name="Riley R."/>
            <person name="Sitrit Y."/>
            <person name="Stielow B."/>
            <person name="Szollosi G."/>
            <person name="Zifcakova L."/>
            <person name="Stursova M."/>
            <person name="Spatafora J.W."/>
            <person name="Tedersoo L."/>
            <person name="Vaario L.-M."/>
            <person name="Yamada A."/>
            <person name="Yan M."/>
            <person name="Wang P."/>
            <person name="Xu J."/>
            <person name="Bruns T."/>
            <person name="Baldrian P."/>
            <person name="Vilgalys R."/>
            <person name="Henrissat B."/>
            <person name="Grigoriev I.V."/>
            <person name="Hibbett D."/>
            <person name="Nagy L.G."/>
            <person name="Martin F.M."/>
        </authorList>
    </citation>
    <scope>NUCLEOTIDE SEQUENCE</scope>
    <source>
        <strain evidence="4">Prilba</strain>
    </source>
</reference>
<gene>
    <name evidence="4" type="ORF">DFH94DRAFT_855159</name>
</gene>
<dbReference type="InterPro" id="IPR036291">
    <property type="entry name" value="NAD(P)-bd_dom_sf"/>
</dbReference>
<dbReference type="Pfam" id="PF01370">
    <property type="entry name" value="Epimerase"/>
    <property type="match status" value="1"/>
</dbReference>
<dbReference type="EMBL" id="WHVB01000014">
    <property type="protein sequence ID" value="KAF8476668.1"/>
    <property type="molecule type" value="Genomic_DNA"/>
</dbReference>
<comment type="caution">
    <text evidence="4">The sequence shown here is derived from an EMBL/GenBank/DDBJ whole genome shotgun (WGS) entry which is preliminary data.</text>
</comment>
<keyword evidence="1" id="KW-0560">Oxidoreductase</keyword>
<evidence type="ECO:0000259" key="3">
    <source>
        <dbReference type="PROSITE" id="PS50042"/>
    </source>
</evidence>
<dbReference type="InterPro" id="IPR050425">
    <property type="entry name" value="NAD(P)_dehydrat-like"/>
</dbReference>
<dbReference type="AlphaFoldDB" id="A0A9P5MS58"/>
<accession>A0A9P5MS58</accession>
<dbReference type="PROSITE" id="PS50042">
    <property type="entry name" value="CNMP_BINDING_3"/>
    <property type="match status" value="1"/>
</dbReference>
<name>A0A9P5MS58_9AGAM</name>
<organism evidence="4 5">
    <name type="scientific">Russula ochroleuca</name>
    <dbReference type="NCBI Taxonomy" id="152965"/>
    <lineage>
        <taxon>Eukaryota</taxon>
        <taxon>Fungi</taxon>
        <taxon>Dikarya</taxon>
        <taxon>Basidiomycota</taxon>
        <taxon>Agaricomycotina</taxon>
        <taxon>Agaricomycetes</taxon>
        <taxon>Russulales</taxon>
        <taxon>Russulaceae</taxon>
        <taxon>Russula</taxon>
    </lineage>
</organism>
<dbReference type="InterPro" id="IPR000595">
    <property type="entry name" value="cNMP-bd_dom"/>
</dbReference>
<sequence length="372" mass="40059">MRSFSPASGELLNTSAECYHTISLKVDRALDVFSAPTLPITGTKREHNAAPTVRAQGIPITERDPAPSLRSTLTRECCQFTIIIVDDLATSDLSQAVKGVDAVIHVASPLANAAAPQVILETAVSGTTRILDACLAAGVKQLIITASIVSLVSPDDFWKEITITEKSYNPLTAEDALRPGAPGSLVYWVSKGLADLAVRDFKRAHPDLDVTTIHPSYIYGPLGSGQIYNSPASGTNQFIYELITGAPDRPVPGYDPATRGAPRSVDVRDVARAHVLALKVPASDAPKRFIVSSNRFTWKEAIEFIGQARPELKGRLPVITGKEPTVPPFATVDTSATEAILGLKNYVKWQDTVLDTIDDLLRIEKELAVVTQ</sequence>
<dbReference type="SUPFAM" id="SSF51735">
    <property type="entry name" value="NAD(P)-binding Rossmann-fold domains"/>
    <property type="match status" value="1"/>
</dbReference>
<protein>
    <recommendedName>
        <fullName evidence="3">Cyclic nucleotide-binding domain-containing protein</fullName>
    </recommendedName>
</protein>
<evidence type="ECO:0000256" key="2">
    <source>
        <dbReference type="ARBA" id="ARBA00023445"/>
    </source>
</evidence>
<comment type="similarity">
    <text evidence="2">Belongs to the NAD(P)-dependent epimerase/dehydratase family. Dihydroflavonol-4-reductase subfamily.</text>
</comment>
<dbReference type="GO" id="GO:0016616">
    <property type="term" value="F:oxidoreductase activity, acting on the CH-OH group of donors, NAD or NADP as acceptor"/>
    <property type="evidence" value="ECO:0007669"/>
    <property type="project" value="TreeGrafter"/>
</dbReference>
<dbReference type="PANTHER" id="PTHR10366:SF562">
    <property type="entry name" value="ALDEHYDE REDUCTASE II (AFU_ORTHOLOGUE AFUA_1G11360)"/>
    <property type="match status" value="1"/>
</dbReference>